<dbReference type="PANTHER" id="PTHR48026:SF2">
    <property type="entry name" value="HETEROGENEOUS NUCLEAR RIBONUCLEOPROTEIN A1-RELATED"/>
    <property type="match status" value="1"/>
</dbReference>
<proteinExistence type="predicted"/>
<evidence type="ECO:0000256" key="3">
    <source>
        <dbReference type="ARBA" id="ARBA00004642"/>
    </source>
</evidence>
<dbReference type="GO" id="GO:0005509">
    <property type="term" value="F:calcium ion binding"/>
    <property type="evidence" value="ECO:0007669"/>
    <property type="project" value="InterPro"/>
</dbReference>
<comment type="function">
    <text evidence="11">Transmembrane protein that plays important roles in connecting the extracellular matrix to the cytoskeleton. Acts as a cell adhesion receptor in both muscle and non-muscle tissues. Receptor for both DMD and UTRN and, through these interactions, scaffolds axin to the cytoskeleton. Also functions in cell adhesion-mediated signaling and implicated in cell polarity.</text>
</comment>
<keyword evidence="22" id="KW-1185">Reference proteome</keyword>
<evidence type="ECO:0000256" key="14">
    <source>
        <dbReference type="ARBA" id="ARBA00031034"/>
    </source>
</evidence>
<dbReference type="Gene3D" id="3.30.70.330">
    <property type="match status" value="2"/>
</dbReference>
<dbReference type="SMART" id="SM00736">
    <property type="entry name" value="CADG"/>
    <property type="match status" value="1"/>
</dbReference>
<dbReference type="SMART" id="SM00360">
    <property type="entry name" value="RRM"/>
    <property type="match status" value="1"/>
</dbReference>
<keyword evidence="18" id="KW-1133">Transmembrane helix</keyword>
<comment type="subcellular location">
    <subcellularLocation>
        <location evidence="1">Cell membrane</location>
        <location evidence="1">Sarcolemma</location>
    </subcellularLocation>
    <subcellularLocation>
        <location evidence="3">Nucleus</location>
        <location evidence="3">Nucleoplasm</location>
    </subcellularLocation>
    <subcellularLocation>
        <location evidence="15">Postsynaptic cell membrane</location>
    </subcellularLocation>
    <subcellularLocation>
        <location evidence="2">Secreted</location>
        <location evidence="2">Extracellular space</location>
    </subcellularLocation>
</comment>
<dbReference type="InterPro" id="IPR012677">
    <property type="entry name" value="Nucleotide-bd_a/b_plait_sf"/>
</dbReference>
<dbReference type="Pfam" id="PF05454">
    <property type="entry name" value="DAG1"/>
    <property type="match status" value="1"/>
</dbReference>
<dbReference type="Pfam" id="PF00076">
    <property type="entry name" value="RRM_1"/>
    <property type="match status" value="1"/>
</dbReference>
<evidence type="ECO:0000259" key="19">
    <source>
        <dbReference type="PROSITE" id="PS50102"/>
    </source>
</evidence>
<dbReference type="AlphaFoldDB" id="A0A6A1Q8G2"/>
<dbReference type="PROSITE" id="PS50102">
    <property type="entry name" value="RRM"/>
    <property type="match status" value="1"/>
</dbReference>
<feature type="compositionally biased region" description="Basic and acidic residues" evidence="17">
    <location>
        <begin position="32"/>
        <end position="52"/>
    </location>
</feature>
<dbReference type="PANTHER" id="PTHR48026">
    <property type="entry name" value="HOMOLOGOUS TO DROSOPHILA SQD (SQUID) PROTEIN"/>
    <property type="match status" value="1"/>
</dbReference>
<evidence type="ECO:0000256" key="16">
    <source>
        <dbReference type="PROSITE-ProRule" id="PRU00176"/>
    </source>
</evidence>
<evidence type="ECO:0000256" key="13">
    <source>
        <dbReference type="ARBA" id="ARBA00030092"/>
    </source>
</evidence>
<dbReference type="GO" id="GO:0016010">
    <property type="term" value="C:dystrophin-associated glycoprotein complex"/>
    <property type="evidence" value="ECO:0007669"/>
    <property type="project" value="InterPro"/>
</dbReference>
<dbReference type="FunFam" id="3.30.70.330:FF:000158">
    <property type="entry name" value="heterogeneous nuclear ribonucleoprotein A3 isoform X1"/>
    <property type="match status" value="1"/>
</dbReference>
<dbReference type="InterPro" id="IPR006644">
    <property type="entry name" value="Cadg"/>
</dbReference>
<dbReference type="InterPro" id="IPR030398">
    <property type="entry name" value="SEA_DG_dom"/>
</dbReference>
<keyword evidence="9" id="KW-0628">Postsynaptic cell membrane</keyword>
<dbReference type="GO" id="GO:0005576">
    <property type="term" value="C:extracellular region"/>
    <property type="evidence" value="ECO:0007669"/>
    <property type="project" value="UniProtKB-SubCell"/>
</dbReference>
<evidence type="ECO:0000256" key="18">
    <source>
        <dbReference type="SAM" id="Phobius"/>
    </source>
</evidence>
<feature type="region of interest" description="Disordered" evidence="17">
    <location>
        <begin position="31"/>
        <end position="52"/>
    </location>
</feature>
<evidence type="ECO:0000256" key="15">
    <source>
        <dbReference type="ARBA" id="ARBA00034100"/>
    </source>
</evidence>
<gene>
    <name evidence="21" type="ORF">E2I00_015928</name>
</gene>
<evidence type="ECO:0000256" key="17">
    <source>
        <dbReference type="SAM" id="MobiDB-lite"/>
    </source>
</evidence>
<evidence type="ECO:0000256" key="4">
    <source>
        <dbReference type="ARBA" id="ARBA00022553"/>
    </source>
</evidence>
<dbReference type="OrthoDB" id="5990676at2759"/>
<evidence type="ECO:0000256" key="6">
    <source>
        <dbReference type="ARBA" id="ARBA00023018"/>
    </source>
</evidence>
<feature type="region of interest" description="Disordered" evidence="17">
    <location>
        <begin position="310"/>
        <end position="329"/>
    </location>
</feature>
<reference evidence="21 22" key="1">
    <citation type="journal article" date="2019" name="PLoS ONE">
        <title>Genomic analyses reveal an absence of contemporary introgressive admixture between fin whales and blue whales, despite known hybrids.</title>
        <authorList>
            <person name="Westbury M.V."/>
            <person name="Petersen B."/>
            <person name="Lorenzen E.D."/>
        </authorList>
    </citation>
    <scope>NUCLEOTIDE SEQUENCE [LARGE SCALE GENOMIC DNA]</scope>
    <source>
        <strain evidence="21">FinWhale-01</strain>
    </source>
</reference>
<keyword evidence="4" id="KW-0597">Phosphoprotein</keyword>
<dbReference type="Gene3D" id="2.60.40.10">
    <property type="entry name" value="Immunoglobulins"/>
    <property type="match status" value="2"/>
</dbReference>
<evidence type="ECO:0000256" key="7">
    <source>
        <dbReference type="ARBA" id="ARBA00023136"/>
    </source>
</evidence>
<keyword evidence="5 16" id="KW-0694">RNA-binding</keyword>
<dbReference type="PROSITE" id="PS51699">
    <property type="entry name" value="SEA_DG"/>
    <property type="match status" value="1"/>
</dbReference>
<keyword evidence="18" id="KW-0812">Transmembrane</keyword>
<evidence type="ECO:0000256" key="11">
    <source>
        <dbReference type="ARBA" id="ARBA00024991"/>
    </source>
</evidence>
<dbReference type="GO" id="GO:0003730">
    <property type="term" value="F:mRNA 3'-UTR binding"/>
    <property type="evidence" value="ECO:0007669"/>
    <property type="project" value="TreeGrafter"/>
</dbReference>
<evidence type="ECO:0000256" key="5">
    <source>
        <dbReference type="ARBA" id="ARBA00022884"/>
    </source>
</evidence>
<evidence type="ECO:0000256" key="9">
    <source>
        <dbReference type="ARBA" id="ARBA00023257"/>
    </source>
</evidence>
<dbReference type="GO" id="GO:0045211">
    <property type="term" value="C:postsynaptic membrane"/>
    <property type="evidence" value="ECO:0007669"/>
    <property type="project" value="UniProtKB-SubCell"/>
</dbReference>
<comment type="caution">
    <text evidence="21">The sequence shown here is derived from an EMBL/GenBank/DDBJ whole genome shotgun (WGS) entry which is preliminary data.</text>
</comment>
<evidence type="ECO:0000256" key="8">
    <source>
        <dbReference type="ARBA" id="ARBA00023242"/>
    </source>
</evidence>
<evidence type="ECO:0000256" key="12">
    <source>
        <dbReference type="ARBA" id="ARBA00026224"/>
    </source>
</evidence>
<feature type="transmembrane region" description="Helical" evidence="18">
    <location>
        <begin position="699"/>
        <end position="723"/>
    </location>
</feature>
<dbReference type="Proteomes" id="UP000437017">
    <property type="component" value="Unassembled WGS sequence"/>
</dbReference>
<sequence>MGDPDTKCSRGFRFVTYATVEEVDAAVKARPHKADGRVVEPKRAVSREDSQRPRAHLTVKKIFVCGIKEDTEEHHLRDCFEQQGKIEVIEIMTDRGSGEKRGFAFITFDDRDSAEKTVIQKYHPVNGLNCEVQLDGDHQSDIQLPSGANYTEAMDTSKKRTGADLASTRQSLDWIRRVSAIPHLVLVLTSVSMHGLAVTTHYSCAETRVLHGVPDTAAIIGKLFYYPVSPYAFQGKISQFQVTQVHNVRLPRWLEYNPSIKSLQGPPLEDEGGDYQIMVLVSGDFCFQQTRTASVTFTLHVLDRDEVKEASLIPSPSGNQSEEDSSSDVILKTQSYSKETSSFTHLPDLSDSSLSELPKFANAFELPESMGSKTIMHFLSDWYSGIVHFAFSKFSRTSPTSPGDTMFNLDPTGMVVSHPHTSQNLLTRYGTISDVNNMQGQPNTSPAVVNPIQLITATVGHRLHFPIHPDTLYDQEDGSSTHLTLAIKSVNEYPSGSESWLQFNLTHQILYGYPLELDFQYSPQEFILRATDSGGLAAQMLFTIELKLPRSTPCHTYTLRTKSSFYSFIKKREKISLFFAKLTDYLNSSSPEQLVLTTLRPGSTIISWYNRTLCEVNGSSLKRCPNRKIQEVMFKLRRPDGNVHPNFAYAMSPEYKIGTIETITYGGICLILEPDNGSLIENSILASSNIENTHWIRNLILALLVGMCILIVAIAASVACHFYRNYKTFLIPQSLVFQGRTLISNSDQEMYVLRPRKPPILECEVPHSPGLWRGTPLSSQHQPYRENVTSATDTRVVNLPAFKTSTPIP</sequence>
<protein>
    <recommendedName>
        <fullName evidence="12">Dystroglycan 1</fullName>
    </recommendedName>
    <alternativeName>
        <fullName evidence="14">Dystroglycan</fullName>
    </alternativeName>
    <alternativeName>
        <fullName evidence="13">Dystrophin-associated glycoprotein 1</fullName>
    </alternativeName>
</protein>
<accession>A0A6A1Q8G2</accession>
<dbReference type="InterPro" id="IPR015919">
    <property type="entry name" value="Cadherin-like_sf"/>
</dbReference>
<evidence type="ECO:0000256" key="1">
    <source>
        <dbReference type="ARBA" id="ARBA00004135"/>
    </source>
</evidence>
<organism evidence="21 22">
    <name type="scientific">Balaenoptera physalus</name>
    <name type="common">Fin whale</name>
    <name type="synonym">Balaena physalus</name>
    <dbReference type="NCBI Taxonomy" id="9770"/>
    <lineage>
        <taxon>Eukaryota</taxon>
        <taxon>Metazoa</taxon>
        <taxon>Chordata</taxon>
        <taxon>Craniata</taxon>
        <taxon>Vertebrata</taxon>
        <taxon>Euteleostomi</taxon>
        <taxon>Mammalia</taxon>
        <taxon>Eutheria</taxon>
        <taxon>Laurasiatheria</taxon>
        <taxon>Artiodactyla</taxon>
        <taxon>Whippomorpha</taxon>
        <taxon>Cetacea</taxon>
        <taxon>Mysticeti</taxon>
        <taxon>Balaenopteridae</taxon>
        <taxon>Balaenoptera</taxon>
    </lineage>
</organism>
<dbReference type="GO" id="GO:0005654">
    <property type="term" value="C:nucleoplasm"/>
    <property type="evidence" value="ECO:0007669"/>
    <property type="project" value="UniProtKB-SubCell"/>
</dbReference>
<evidence type="ECO:0000313" key="21">
    <source>
        <dbReference type="EMBL" id="KAB0403584.1"/>
    </source>
</evidence>
<dbReference type="InterPro" id="IPR008465">
    <property type="entry name" value="DAG1_C"/>
</dbReference>
<evidence type="ECO:0000259" key="20">
    <source>
        <dbReference type="PROSITE" id="PS51699"/>
    </source>
</evidence>
<feature type="domain" description="Peptidase S72" evidence="20">
    <location>
        <begin position="552"/>
        <end position="667"/>
    </location>
</feature>
<dbReference type="InterPro" id="IPR000504">
    <property type="entry name" value="RRM_dom"/>
</dbReference>
<evidence type="ECO:0000313" key="22">
    <source>
        <dbReference type="Proteomes" id="UP000437017"/>
    </source>
</evidence>
<dbReference type="SUPFAM" id="SSF54928">
    <property type="entry name" value="RNA-binding domain, RBD"/>
    <property type="match status" value="1"/>
</dbReference>
<dbReference type="EMBL" id="SGJD01000772">
    <property type="protein sequence ID" value="KAB0403584.1"/>
    <property type="molecule type" value="Genomic_DNA"/>
</dbReference>
<evidence type="ECO:0000256" key="2">
    <source>
        <dbReference type="ARBA" id="ARBA00004239"/>
    </source>
</evidence>
<dbReference type="GO" id="GO:0000398">
    <property type="term" value="P:mRNA splicing, via spliceosome"/>
    <property type="evidence" value="ECO:0007669"/>
    <property type="project" value="TreeGrafter"/>
</dbReference>
<dbReference type="InterPro" id="IPR035979">
    <property type="entry name" value="RBD_domain_sf"/>
</dbReference>
<keyword evidence="7 18" id="KW-0472">Membrane</keyword>
<evidence type="ECO:0000256" key="10">
    <source>
        <dbReference type="ARBA" id="ARBA00023567"/>
    </source>
</evidence>
<name>A0A6A1Q8G2_BALPH</name>
<keyword evidence="6" id="KW-0770">Synapse</keyword>
<keyword evidence="8" id="KW-0539">Nucleus</keyword>
<dbReference type="InterPro" id="IPR013783">
    <property type="entry name" value="Ig-like_fold"/>
</dbReference>
<feature type="domain" description="RRM" evidence="19">
    <location>
        <begin position="60"/>
        <end position="139"/>
    </location>
</feature>
<dbReference type="GO" id="GO:0042383">
    <property type="term" value="C:sarcolemma"/>
    <property type="evidence" value="ECO:0007669"/>
    <property type="project" value="UniProtKB-SubCell"/>
</dbReference>
<comment type="function">
    <text evidence="10">The dystroglycan complex is involved in a number of processes including laminin and basement membrane assembly, sarcolemmal stability, cell survival, peripheral nerve myelination, nodal structure, cell migration, and epithelial polarization.</text>
</comment>
<dbReference type="GO" id="GO:0071013">
    <property type="term" value="C:catalytic step 2 spliceosome"/>
    <property type="evidence" value="ECO:0007669"/>
    <property type="project" value="TreeGrafter"/>
</dbReference>
<dbReference type="SUPFAM" id="SSF49313">
    <property type="entry name" value="Cadherin-like"/>
    <property type="match status" value="2"/>
</dbReference>